<reference evidence="2" key="1">
    <citation type="submission" date="2024-07" db="EMBL/GenBank/DDBJ databases">
        <title>Two chromosome-level genome assemblies of Korean endemic species Abeliophyllum distichum and Forsythia ovata (Oleaceae).</title>
        <authorList>
            <person name="Jang H."/>
        </authorList>
    </citation>
    <scope>NUCLEOTIDE SEQUENCE [LARGE SCALE GENOMIC DNA]</scope>
</reference>
<comment type="caution">
    <text evidence="1">The sequence shown here is derived from an EMBL/GenBank/DDBJ whole genome shotgun (WGS) entry which is preliminary data.</text>
</comment>
<keyword evidence="2" id="KW-1185">Reference proteome</keyword>
<accession>A0ABD1S130</accession>
<organism evidence="1 2">
    <name type="scientific">Forsythia ovata</name>
    <dbReference type="NCBI Taxonomy" id="205694"/>
    <lineage>
        <taxon>Eukaryota</taxon>
        <taxon>Viridiplantae</taxon>
        <taxon>Streptophyta</taxon>
        <taxon>Embryophyta</taxon>
        <taxon>Tracheophyta</taxon>
        <taxon>Spermatophyta</taxon>
        <taxon>Magnoliopsida</taxon>
        <taxon>eudicotyledons</taxon>
        <taxon>Gunneridae</taxon>
        <taxon>Pentapetalae</taxon>
        <taxon>asterids</taxon>
        <taxon>lamiids</taxon>
        <taxon>Lamiales</taxon>
        <taxon>Oleaceae</taxon>
        <taxon>Forsythieae</taxon>
        <taxon>Forsythia</taxon>
    </lineage>
</organism>
<gene>
    <name evidence="1" type="ORF">Fot_37661</name>
</gene>
<dbReference type="Proteomes" id="UP001604277">
    <property type="component" value="Unassembled WGS sequence"/>
</dbReference>
<dbReference type="EMBL" id="JBFOLJ010000011">
    <property type="protein sequence ID" value="KAL2493904.1"/>
    <property type="molecule type" value="Genomic_DNA"/>
</dbReference>
<name>A0ABD1S130_9LAMI</name>
<dbReference type="AlphaFoldDB" id="A0ABD1S130"/>
<protein>
    <submittedName>
        <fullName evidence="1">Uncharacterized protein</fullName>
    </submittedName>
</protein>
<proteinExistence type="predicted"/>
<sequence>MEMAEYFFEKVPKEATSEERQQPYTSGIYDDIHVQHVEDSEDDVQYNPLIRTPRANKKHQVVASNIINIQNEWKIAKIANLDAEPDMDSMQLDSSRGKHIPASFDQNVNSLGEAFDNQNNVSKIDDHTFTNVQSSSKISKASGHVPGMLMKMNDTVRNKRLQVEAKTCNDEPDKQTRSETSLYLLDDDIIFSEEDLRHMDESAEKNRVQFQKIGE</sequence>
<evidence type="ECO:0000313" key="2">
    <source>
        <dbReference type="Proteomes" id="UP001604277"/>
    </source>
</evidence>
<evidence type="ECO:0000313" key="1">
    <source>
        <dbReference type="EMBL" id="KAL2493904.1"/>
    </source>
</evidence>